<evidence type="ECO:0000313" key="3">
    <source>
        <dbReference type="Proteomes" id="UP001642360"/>
    </source>
</evidence>
<dbReference type="InterPro" id="IPR036928">
    <property type="entry name" value="AS_sf"/>
</dbReference>
<gene>
    <name evidence="2" type="ORF">ILEXP_LOCUS21940</name>
</gene>
<dbReference type="EMBL" id="CAUOFW020002435">
    <property type="protein sequence ID" value="CAK9153648.1"/>
    <property type="molecule type" value="Genomic_DNA"/>
</dbReference>
<feature type="non-terminal residue" evidence="2">
    <location>
        <position position="199"/>
    </location>
</feature>
<organism evidence="2 3">
    <name type="scientific">Ilex paraguariensis</name>
    <name type="common">yerba mate</name>
    <dbReference type="NCBI Taxonomy" id="185542"/>
    <lineage>
        <taxon>Eukaryota</taxon>
        <taxon>Viridiplantae</taxon>
        <taxon>Streptophyta</taxon>
        <taxon>Embryophyta</taxon>
        <taxon>Tracheophyta</taxon>
        <taxon>Spermatophyta</taxon>
        <taxon>Magnoliopsida</taxon>
        <taxon>eudicotyledons</taxon>
        <taxon>Gunneridae</taxon>
        <taxon>Pentapetalae</taxon>
        <taxon>asterids</taxon>
        <taxon>campanulids</taxon>
        <taxon>Aquifoliales</taxon>
        <taxon>Aquifoliaceae</taxon>
        <taxon>Ilex</taxon>
    </lineage>
</organism>
<dbReference type="Gene3D" id="3.90.1300.10">
    <property type="entry name" value="Amidase signature (AS) domain"/>
    <property type="match status" value="1"/>
</dbReference>
<feature type="domain" description="Amidase" evidence="1">
    <location>
        <begin position="25"/>
        <end position="183"/>
    </location>
</feature>
<keyword evidence="3" id="KW-1185">Reference proteome</keyword>
<evidence type="ECO:0000259" key="1">
    <source>
        <dbReference type="Pfam" id="PF01425"/>
    </source>
</evidence>
<dbReference type="Pfam" id="PF01425">
    <property type="entry name" value="Amidase"/>
    <property type="match status" value="1"/>
</dbReference>
<evidence type="ECO:0000313" key="2">
    <source>
        <dbReference type="EMBL" id="CAK9153648.1"/>
    </source>
</evidence>
<dbReference type="Proteomes" id="UP001642360">
    <property type="component" value="Unassembled WGS sequence"/>
</dbReference>
<protein>
    <recommendedName>
        <fullName evidence="1">Amidase domain-containing protein</fullName>
    </recommendedName>
</protein>
<reference evidence="2 3" key="1">
    <citation type="submission" date="2024-02" db="EMBL/GenBank/DDBJ databases">
        <authorList>
            <person name="Vignale AGUSTIN F."/>
            <person name="Sosa J E."/>
            <person name="Modenutti C."/>
        </authorList>
    </citation>
    <scope>NUCLEOTIDE SEQUENCE [LARGE SCALE GENOMIC DNA]</scope>
</reference>
<comment type="caution">
    <text evidence="2">The sequence shown here is derived from an EMBL/GenBank/DDBJ whole genome shotgun (WGS) entry which is preliminary data.</text>
</comment>
<accession>A0ABC8S8T9</accession>
<dbReference type="AlphaFoldDB" id="A0ABC8S8T9"/>
<dbReference type="InterPro" id="IPR023631">
    <property type="entry name" value="Amidase_dom"/>
</dbReference>
<dbReference type="SUPFAM" id="SSF75304">
    <property type="entry name" value="Amidase signature (AS) enzymes"/>
    <property type="match status" value="1"/>
</dbReference>
<name>A0ABC8S8T9_9AQUA</name>
<dbReference type="PANTHER" id="PTHR42678:SF34">
    <property type="entry name" value="OS04G0183300 PROTEIN"/>
    <property type="match status" value="1"/>
</dbReference>
<proteinExistence type="predicted"/>
<dbReference type="PANTHER" id="PTHR42678">
    <property type="entry name" value="AMIDASE"/>
    <property type="match status" value="1"/>
</dbReference>
<sequence length="199" mass="20627">MDGVLEEDKERNKNSLIDVFCNDLQNPYVLSADPCGSSSGSAIAVAANLVAVSLGTETGGSIICPASFNAVVGIKPTVGLTSRAGVIPISPRQDTIGPICRTVSDAVHVLDAIVGFDLNDAEATGEASSASPMAKGAVLVDSLEIANIDVIMNFNLSGEATALLAEFKLSLNAYLKELVDSPVRSLADIIAFNQKFSDL</sequence>